<evidence type="ECO:0000313" key="2">
    <source>
        <dbReference type="Proteomes" id="UP000289738"/>
    </source>
</evidence>
<protein>
    <recommendedName>
        <fullName evidence="3">MULE transposase domain-containing protein</fullName>
    </recommendedName>
</protein>
<dbReference type="PANTHER" id="PTHR31973">
    <property type="entry name" value="POLYPROTEIN, PUTATIVE-RELATED"/>
    <property type="match status" value="1"/>
</dbReference>
<name>A0A444YD33_ARAHY</name>
<reference evidence="1 2" key="1">
    <citation type="submission" date="2019-01" db="EMBL/GenBank/DDBJ databases">
        <title>Sequencing of cultivated peanut Arachis hypogaea provides insights into genome evolution and oil improvement.</title>
        <authorList>
            <person name="Chen X."/>
        </authorList>
    </citation>
    <scope>NUCLEOTIDE SEQUENCE [LARGE SCALE GENOMIC DNA]</scope>
    <source>
        <strain evidence="2">cv. Fuhuasheng</strain>
        <tissue evidence="1">Leaves</tissue>
    </source>
</reference>
<comment type="caution">
    <text evidence="1">The sequence shown here is derived from an EMBL/GenBank/DDBJ whole genome shotgun (WGS) entry which is preliminary data.</text>
</comment>
<sequence>MNATTTSMTVNITEVEFDDSEGGSMNLWIGVMMILMMEIIRSDTSWTDNESEDNVADIVFDDSDDDWGGDDGLYDVEINSKKDCRDFDGNIQMEHINVEANDSRAKEKKIVRFRDETDGYDNDEFLGLPISDEEEDVPLKNFPLHKQLKNMSEYKWQVETLFVSRDQFKDCATSYAIHNEESCYNKHTCNKNSWTWFLHHLCDDLGVDKIRHYPFMSDQQKGLIPTFDEFLPGVDHRFCARHLYSNFKKRFLEVQLKLMMWYAVKTTYV</sequence>
<accession>A0A444YD33</accession>
<keyword evidence="2" id="KW-1185">Reference proteome</keyword>
<dbReference type="AlphaFoldDB" id="A0A444YD33"/>
<gene>
    <name evidence="1" type="ORF">Ahy_B07g087827</name>
</gene>
<dbReference type="Proteomes" id="UP000289738">
    <property type="component" value="Chromosome B07"/>
</dbReference>
<organism evidence="1 2">
    <name type="scientific">Arachis hypogaea</name>
    <name type="common">Peanut</name>
    <dbReference type="NCBI Taxonomy" id="3818"/>
    <lineage>
        <taxon>Eukaryota</taxon>
        <taxon>Viridiplantae</taxon>
        <taxon>Streptophyta</taxon>
        <taxon>Embryophyta</taxon>
        <taxon>Tracheophyta</taxon>
        <taxon>Spermatophyta</taxon>
        <taxon>Magnoliopsida</taxon>
        <taxon>eudicotyledons</taxon>
        <taxon>Gunneridae</taxon>
        <taxon>Pentapetalae</taxon>
        <taxon>rosids</taxon>
        <taxon>fabids</taxon>
        <taxon>Fabales</taxon>
        <taxon>Fabaceae</taxon>
        <taxon>Papilionoideae</taxon>
        <taxon>50 kb inversion clade</taxon>
        <taxon>dalbergioids sensu lato</taxon>
        <taxon>Dalbergieae</taxon>
        <taxon>Pterocarpus clade</taxon>
        <taxon>Arachis</taxon>
    </lineage>
</organism>
<proteinExistence type="predicted"/>
<evidence type="ECO:0000313" key="1">
    <source>
        <dbReference type="EMBL" id="RYQ99816.1"/>
    </source>
</evidence>
<dbReference type="PANTHER" id="PTHR31973:SF191">
    <property type="entry name" value="OS05G0489400 PROTEIN"/>
    <property type="match status" value="1"/>
</dbReference>
<dbReference type="EMBL" id="SDMP01000017">
    <property type="protein sequence ID" value="RYQ99816.1"/>
    <property type="molecule type" value="Genomic_DNA"/>
</dbReference>
<evidence type="ECO:0008006" key="3">
    <source>
        <dbReference type="Google" id="ProtNLM"/>
    </source>
</evidence>